<gene>
    <name evidence="1" type="ORF">B0I27_10227</name>
</gene>
<keyword evidence="2" id="KW-1185">Reference proteome</keyword>
<evidence type="ECO:0000313" key="2">
    <source>
        <dbReference type="Proteomes" id="UP000238034"/>
    </source>
</evidence>
<comment type="caution">
    <text evidence="1">The sequence shown here is derived from an EMBL/GenBank/DDBJ whole genome shotgun (WGS) entry which is preliminary data.</text>
</comment>
<dbReference type="AlphaFoldDB" id="A0A2T0U8K6"/>
<evidence type="ECO:0008006" key="3">
    <source>
        <dbReference type="Google" id="ProtNLM"/>
    </source>
</evidence>
<dbReference type="OrthoDB" id="646668at2"/>
<accession>A0A2T0U8K6</accession>
<dbReference type="EMBL" id="PVTH01000002">
    <property type="protein sequence ID" value="PRY54261.1"/>
    <property type="molecule type" value="Genomic_DNA"/>
</dbReference>
<dbReference type="Proteomes" id="UP000238034">
    <property type="component" value="Unassembled WGS sequence"/>
</dbReference>
<sequence>MIRFNKIWKTLLLPFIVMMSCQKENYNLEPAIDKSGVKFTVVQDLAVDPGGNTVILTNETQGVLPIWDYGTGRSTRMRDTVRFAFKGNYMVKFSVLSGGMEVKMDSVPIVVSADNLSYVQDKEWIDLTGGPGNEKVWLLDTEGKMGAGPITFLNPANLSEVWWWPGPADVYPGVMAPGDYGSMTFSLMGGPFFRNEKLIEGGMKENGTFSLSIATKTLTLNGATILRSYKPSKNGITGVSNWSKYDIIEVSENSLRLGVLRDKDVDGEGPAILVYNFISKEYSDNWVPVETGPDEGFNPTFKRGELLSMLAGSSASGRIWLLDGSGNAVDWIGKGKGWTKSSNDSRDWGWNDSWDAVAGNSWILFDRLGGQNYTRNQNGIYTRGQFTINEETNEVTLVGNTLIQNPDSWMNPVKNVFKVVKAFPGKEASKGIWLGTSYTAEKDEWFAFHYVLGSK</sequence>
<organism evidence="1 2">
    <name type="scientific">Arcticibacter pallidicorallinus</name>
    <dbReference type="NCBI Taxonomy" id="1259464"/>
    <lineage>
        <taxon>Bacteria</taxon>
        <taxon>Pseudomonadati</taxon>
        <taxon>Bacteroidota</taxon>
        <taxon>Sphingobacteriia</taxon>
        <taxon>Sphingobacteriales</taxon>
        <taxon>Sphingobacteriaceae</taxon>
        <taxon>Arcticibacter</taxon>
    </lineage>
</organism>
<protein>
    <recommendedName>
        <fullName evidence="3">PKD family protein</fullName>
    </recommendedName>
</protein>
<dbReference type="SUPFAM" id="SSF50969">
    <property type="entry name" value="YVTN repeat-like/Quinoprotein amine dehydrogenase"/>
    <property type="match status" value="1"/>
</dbReference>
<dbReference type="InterPro" id="IPR011044">
    <property type="entry name" value="Quino_amine_DH_bsu"/>
</dbReference>
<name>A0A2T0U8K6_9SPHI</name>
<dbReference type="RefSeq" id="WP_106291315.1">
    <property type="nucleotide sequence ID" value="NZ_PVTH01000002.1"/>
</dbReference>
<reference evidence="1 2" key="1">
    <citation type="submission" date="2018-03" db="EMBL/GenBank/DDBJ databases">
        <title>Genomic Encyclopedia of Type Strains, Phase III (KMG-III): the genomes of soil and plant-associated and newly described type strains.</title>
        <authorList>
            <person name="Whitman W."/>
        </authorList>
    </citation>
    <scope>NUCLEOTIDE SEQUENCE [LARGE SCALE GENOMIC DNA]</scope>
    <source>
        <strain evidence="1 2">CGMCC 1.9313</strain>
    </source>
</reference>
<dbReference type="PROSITE" id="PS51257">
    <property type="entry name" value="PROKAR_LIPOPROTEIN"/>
    <property type="match status" value="1"/>
</dbReference>
<proteinExistence type="predicted"/>
<evidence type="ECO:0000313" key="1">
    <source>
        <dbReference type="EMBL" id="PRY54261.1"/>
    </source>
</evidence>